<protein>
    <recommendedName>
        <fullName evidence="2">DinB-like domain-containing protein</fullName>
    </recommendedName>
</protein>
<sequence length="130" mass="14960">MHTLQNLDTYTSVFPTGNATFDHDRRWDLWQCAESEKPKPGDDFPTVKEMLAILVRLKENAMPALEAMTEDDLLASPRHGEDFWKGRNQLDAYVRPMGNANAHIRQIWLLRGALGLTDGRSKCWPQQHWA</sequence>
<evidence type="ECO:0000313" key="1">
    <source>
        <dbReference type="EMBL" id="GAG40398.1"/>
    </source>
</evidence>
<comment type="caution">
    <text evidence="1">The sequence shown here is derived from an EMBL/GenBank/DDBJ whole genome shotgun (WGS) entry which is preliminary data.</text>
</comment>
<evidence type="ECO:0008006" key="2">
    <source>
        <dbReference type="Google" id="ProtNLM"/>
    </source>
</evidence>
<gene>
    <name evidence="1" type="ORF">S01H1_64077</name>
</gene>
<name>X0XUX8_9ZZZZ</name>
<dbReference type="AlphaFoldDB" id="X0XUX8"/>
<organism evidence="1">
    <name type="scientific">marine sediment metagenome</name>
    <dbReference type="NCBI Taxonomy" id="412755"/>
    <lineage>
        <taxon>unclassified sequences</taxon>
        <taxon>metagenomes</taxon>
        <taxon>ecological metagenomes</taxon>
    </lineage>
</organism>
<proteinExistence type="predicted"/>
<dbReference type="EMBL" id="BARS01042217">
    <property type="protein sequence ID" value="GAG40398.1"/>
    <property type="molecule type" value="Genomic_DNA"/>
</dbReference>
<reference evidence="1" key="1">
    <citation type="journal article" date="2014" name="Front. Microbiol.">
        <title>High frequency of phylogenetically diverse reductive dehalogenase-homologous genes in deep subseafloor sedimentary metagenomes.</title>
        <authorList>
            <person name="Kawai M."/>
            <person name="Futagami T."/>
            <person name="Toyoda A."/>
            <person name="Takaki Y."/>
            <person name="Nishi S."/>
            <person name="Hori S."/>
            <person name="Arai W."/>
            <person name="Tsubouchi T."/>
            <person name="Morono Y."/>
            <person name="Uchiyama I."/>
            <person name="Ito T."/>
            <person name="Fujiyama A."/>
            <person name="Inagaki F."/>
            <person name="Takami H."/>
        </authorList>
    </citation>
    <scope>NUCLEOTIDE SEQUENCE</scope>
    <source>
        <strain evidence="1">Expedition CK06-06</strain>
    </source>
</reference>
<accession>X0XUX8</accession>